<dbReference type="SUPFAM" id="SSF54506">
    <property type="entry name" value="Diaminopimelate epimerase-like"/>
    <property type="match status" value="2"/>
</dbReference>
<dbReference type="Gene3D" id="3.10.310.10">
    <property type="entry name" value="Diaminopimelate Epimerase, Chain A, domain 1"/>
    <property type="match status" value="2"/>
</dbReference>
<organism evidence="10 11">
    <name type="scientific">Thermosipho melanesiensis</name>
    <dbReference type="NCBI Taxonomy" id="46541"/>
    <lineage>
        <taxon>Bacteria</taxon>
        <taxon>Thermotogati</taxon>
        <taxon>Thermotogota</taxon>
        <taxon>Thermotogae</taxon>
        <taxon>Thermotogales</taxon>
        <taxon>Fervidobacteriaceae</taxon>
        <taxon>Thermosipho</taxon>
    </lineage>
</organism>
<evidence type="ECO:0000256" key="5">
    <source>
        <dbReference type="ARBA" id="ARBA00023154"/>
    </source>
</evidence>
<evidence type="ECO:0000256" key="9">
    <source>
        <dbReference type="PROSITE-ProRule" id="PRU10125"/>
    </source>
</evidence>
<evidence type="ECO:0000256" key="8">
    <source>
        <dbReference type="NCBIfam" id="TIGR00652"/>
    </source>
</evidence>
<keyword evidence="11" id="KW-1185">Reference proteome</keyword>
<evidence type="ECO:0000256" key="3">
    <source>
        <dbReference type="ARBA" id="ARBA00013080"/>
    </source>
</evidence>
<evidence type="ECO:0000256" key="2">
    <source>
        <dbReference type="ARBA" id="ARBA00010219"/>
    </source>
</evidence>
<keyword evidence="4" id="KW-0028">Amino-acid biosynthesis</keyword>
<dbReference type="InterPro" id="IPR018510">
    <property type="entry name" value="DAP_epimerase_AS"/>
</dbReference>
<comment type="similarity">
    <text evidence="2">Belongs to the diaminopimelate epimerase family.</text>
</comment>
<evidence type="ECO:0000313" key="10">
    <source>
        <dbReference type="EMBL" id="APT74731.1"/>
    </source>
</evidence>
<reference evidence="10 11" key="1">
    <citation type="submission" date="2014-02" db="EMBL/GenBank/DDBJ databases">
        <title>Diversity of Thermotogales isolates from hydrothermal vents.</title>
        <authorList>
            <person name="Haverkamp T.H.A."/>
            <person name="Lossouarn J."/>
            <person name="Geslin C."/>
            <person name="Nesbo C.L."/>
        </authorList>
    </citation>
    <scope>NUCLEOTIDE SEQUENCE [LARGE SCALE GENOMIC DNA]</scope>
    <source>
        <strain evidence="10 11">431</strain>
    </source>
</reference>
<keyword evidence="6" id="KW-0413">Isomerase</keyword>
<protein>
    <recommendedName>
        <fullName evidence="3 8">Diaminopimelate epimerase</fullName>
        <ecNumber evidence="3 8">5.1.1.7</ecNumber>
    </recommendedName>
</protein>
<keyword evidence="5" id="KW-0457">Lysine biosynthesis</keyword>
<dbReference type="PROSITE" id="PS01326">
    <property type="entry name" value="DAP_EPIMERASE"/>
    <property type="match status" value="1"/>
</dbReference>
<evidence type="ECO:0000256" key="1">
    <source>
        <dbReference type="ARBA" id="ARBA00005196"/>
    </source>
</evidence>
<dbReference type="Proteomes" id="UP000185490">
    <property type="component" value="Chromosome"/>
</dbReference>
<dbReference type="Pfam" id="PF01678">
    <property type="entry name" value="DAP_epimerase"/>
    <property type="match status" value="2"/>
</dbReference>
<dbReference type="EMBL" id="CP007389">
    <property type="protein sequence ID" value="APT74731.1"/>
    <property type="molecule type" value="Genomic_DNA"/>
</dbReference>
<dbReference type="PANTHER" id="PTHR31689:SF0">
    <property type="entry name" value="DIAMINOPIMELATE EPIMERASE"/>
    <property type="match status" value="1"/>
</dbReference>
<evidence type="ECO:0000256" key="4">
    <source>
        <dbReference type="ARBA" id="ARBA00022605"/>
    </source>
</evidence>
<dbReference type="RefSeq" id="WP_012058066.1">
    <property type="nucleotide sequence ID" value="NZ_CP007389.1"/>
</dbReference>
<dbReference type="PANTHER" id="PTHR31689">
    <property type="entry name" value="DIAMINOPIMELATE EPIMERASE, CHLOROPLASTIC"/>
    <property type="match status" value="1"/>
</dbReference>
<name>A0ABM6GH72_9BACT</name>
<dbReference type="EC" id="5.1.1.7" evidence="3 8"/>
<gene>
    <name evidence="10" type="ORF">BW47_09850</name>
</gene>
<proteinExistence type="inferred from homology"/>
<dbReference type="InterPro" id="IPR001653">
    <property type="entry name" value="DAP_epimerase_DapF"/>
</dbReference>
<sequence length="232" mass="26065">MNEKKYTANGNSFILFDITDTSLTSNEKKELVIKKCQDRDGALFVETKDGMYFMEYYNKDGSKAPFCGNGARAFLFYLIKEKKANVDKFLTESGIVSGKILNEKILIKMPNPLVARKINVENFSGYLLTVGVPHFVTFVDDIEHIDVKNIGKKIRNKLDANVNFVEKISKNEIKVRTFERGVEDETLSCGSGVTASAIVLNESKVKVHTRGGILHIYTLNDGFYLEGDVENV</sequence>
<accession>A0ABM6GH72</accession>
<feature type="active site" evidence="9">
    <location>
        <position position="67"/>
    </location>
</feature>
<comment type="catalytic activity">
    <reaction evidence="7">
        <text>(2S,6S)-2,6-diaminopimelate = meso-2,6-diaminopimelate</text>
        <dbReference type="Rhea" id="RHEA:15393"/>
        <dbReference type="ChEBI" id="CHEBI:57609"/>
        <dbReference type="ChEBI" id="CHEBI:57791"/>
        <dbReference type="EC" id="5.1.1.7"/>
    </reaction>
</comment>
<dbReference type="NCBIfam" id="TIGR00652">
    <property type="entry name" value="DapF"/>
    <property type="match status" value="1"/>
</dbReference>
<evidence type="ECO:0000313" key="11">
    <source>
        <dbReference type="Proteomes" id="UP000185490"/>
    </source>
</evidence>
<evidence type="ECO:0000256" key="6">
    <source>
        <dbReference type="ARBA" id="ARBA00023235"/>
    </source>
</evidence>
<comment type="pathway">
    <text evidence="1">Amino-acid biosynthesis; L-lysine biosynthesis via DAP pathway; DL-2,6-diaminopimelate from LL-2,6-diaminopimelate: step 1/1.</text>
</comment>
<evidence type="ECO:0000256" key="7">
    <source>
        <dbReference type="ARBA" id="ARBA00051712"/>
    </source>
</evidence>